<organism evidence="1 2">
    <name type="scientific">Limosa lapponica baueri</name>
    <dbReference type="NCBI Taxonomy" id="1758121"/>
    <lineage>
        <taxon>Eukaryota</taxon>
        <taxon>Metazoa</taxon>
        <taxon>Chordata</taxon>
        <taxon>Craniata</taxon>
        <taxon>Vertebrata</taxon>
        <taxon>Euteleostomi</taxon>
        <taxon>Archelosauria</taxon>
        <taxon>Archosauria</taxon>
        <taxon>Dinosauria</taxon>
        <taxon>Saurischia</taxon>
        <taxon>Theropoda</taxon>
        <taxon>Coelurosauria</taxon>
        <taxon>Aves</taxon>
        <taxon>Neognathae</taxon>
        <taxon>Neoaves</taxon>
        <taxon>Charadriiformes</taxon>
        <taxon>Scolopacidae</taxon>
        <taxon>Limosa</taxon>
    </lineage>
</organism>
<gene>
    <name evidence="1" type="ORF">llap_14488</name>
</gene>
<keyword evidence="1" id="KW-0695">RNA-directed DNA polymerase</keyword>
<evidence type="ECO:0000313" key="1">
    <source>
        <dbReference type="EMBL" id="PKU35209.1"/>
    </source>
</evidence>
<sequence>MSLASERDYSCLLKYHQHCSGDDIRDSTLSKFADDTELGGVATTPDGCAAIQRDLCGLEKWAKRNLTKFDRGKCKILSYLRRSNCIHPYTRLGTDWLGKTLAEKDLEGSGGHQVEHEPARTGKANSILDCIGQSIEG</sequence>
<accession>A0A2I0TN19</accession>
<dbReference type="GO" id="GO:0003964">
    <property type="term" value="F:RNA-directed DNA polymerase activity"/>
    <property type="evidence" value="ECO:0007669"/>
    <property type="project" value="UniProtKB-KW"/>
</dbReference>
<reference evidence="2" key="1">
    <citation type="submission" date="2017-11" db="EMBL/GenBank/DDBJ databases">
        <authorList>
            <person name="Lima N.C."/>
            <person name="Parody-Merino A.M."/>
            <person name="Battley P.F."/>
            <person name="Fidler A.E."/>
            <person name="Prosdocimi F."/>
        </authorList>
    </citation>
    <scope>NUCLEOTIDE SEQUENCE [LARGE SCALE GENOMIC DNA]</scope>
</reference>
<evidence type="ECO:0000313" key="2">
    <source>
        <dbReference type="Proteomes" id="UP000233556"/>
    </source>
</evidence>
<keyword evidence="1" id="KW-0548">Nucleotidyltransferase</keyword>
<protein>
    <submittedName>
        <fullName evidence="1">Rna-directed dna polymerase from mobile element jockey-like</fullName>
    </submittedName>
</protein>
<name>A0A2I0TN19_LIMLA</name>
<proteinExistence type="predicted"/>
<keyword evidence="2" id="KW-1185">Reference proteome</keyword>
<keyword evidence="1" id="KW-0808">Transferase</keyword>
<dbReference type="AlphaFoldDB" id="A0A2I0TN19"/>
<dbReference type="Proteomes" id="UP000233556">
    <property type="component" value="Unassembled WGS sequence"/>
</dbReference>
<dbReference type="OrthoDB" id="419189at2759"/>
<dbReference type="EMBL" id="KZ508442">
    <property type="protein sequence ID" value="PKU35209.1"/>
    <property type="molecule type" value="Genomic_DNA"/>
</dbReference>
<reference evidence="2" key="2">
    <citation type="submission" date="2017-12" db="EMBL/GenBank/DDBJ databases">
        <title>Genome sequence of the Bar-tailed Godwit (Limosa lapponica baueri).</title>
        <authorList>
            <person name="Lima N.C.B."/>
            <person name="Parody-Merino A.M."/>
            <person name="Battley P.F."/>
            <person name="Fidler A.E."/>
            <person name="Prosdocimi F."/>
        </authorList>
    </citation>
    <scope>NUCLEOTIDE SEQUENCE [LARGE SCALE GENOMIC DNA]</scope>
</reference>